<accession>A0ABU9CES9</accession>
<evidence type="ECO:0000259" key="9">
    <source>
        <dbReference type="Pfam" id="PF00482"/>
    </source>
</evidence>
<dbReference type="PRINTS" id="PR00812">
    <property type="entry name" value="BCTERIALGSPF"/>
</dbReference>
<dbReference type="PANTHER" id="PTHR30012:SF4">
    <property type="entry name" value="MSHA BIOGENESIS PROTEIN MSHG"/>
    <property type="match status" value="1"/>
</dbReference>
<protein>
    <submittedName>
        <fullName evidence="10">Type II secretion system F family protein</fullName>
    </submittedName>
</protein>
<comment type="subcellular location">
    <subcellularLocation>
        <location evidence="1">Cell membrane</location>
        <topology evidence="1">Multi-pass membrane protein</topology>
    </subcellularLocation>
</comment>
<keyword evidence="11" id="KW-1185">Reference proteome</keyword>
<evidence type="ECO:0000256" key="3">
    <source>
        <dbReference type="ARBA" id="ARBA00022475"/>
    </source>
</evidence>
<name>A0ABU9CES9_9BURK</name>
<feature type="region of interest" description="Disordered" evidence="7">
    <location>
        <begin position="43"/>
        <end position="63"/>
    </location>
</feature>
<comment type="similarity">
    <text evidence="2">Belongs to the GSP F family.</text>
</comment>
<evidence type="ECO:0000313" key="10">
    <source>
        <dbReference type="EMBL" id="MEK8049204.1"/>
    </source>
</evidence>
<dbReference type="PANTHER" id="PTHR30012">
    <property type="entry name" value="GENERAL SECRETION PATHWAY PROTEIN"/>
    <property type="match status" value="1"/>
</dbReference>
<evidence type="ECO:0000256" key="6">
    <source>
        <dbReference type="ARBA" id="ARBA00023136"/>
    </source>
</evidence>
<evidence type="ECO:0000313" key="11">
    <source>
        <dbReference type="Proteomes" id="UP001365405"/>
    </source>
</evidence>
<evidence type="ECO:0000256" key="1">
    <source>
        <dbReference type="ARBA" id="ARBA00004651"/>
    </source>
</evidence>
<proteinExistence type="inferred from homology"/>
<feature type="domain" description="Type II secretion system protein GspF" evidence="9">
    <location>
        <begin position="81"/>
        <end position="204"/>
    </location>
</feature>
<dbReference type="InterPro" id="IPR018076">
    <property type="entry name" value="T2SS_GspF_dom"/>
</dbReference>
<keyword evidence="4 8" id="KW-0812">Transmembrane</keyword>
<sequence>MAIRFAYTGQGPAGPVSGELEGADAATVAGALQSRGITPLRIAPAAGGAPSSAPGRGPTAAPAEGPWWRRARVGVIDLMLFSRQLHTLLRSGVPILRALAGLQESSVNPAMKHTLAEVRHSLESGIELSKCLAQQAGVFDAFYVAMVRVGEMTGRLDEVFMRLFAHLEFETLMTQQVKSALRYPMFVISAMVVAVGVINVLVIPAFADVFRSFGAQLPLATRILVASSNFTLQWGWLLLAAAVGGGIGLKRWIATPEGRLAWDRWLLNAPLAGPIVRKATLSRFARSFSLALKSGVPIEQALTIVAQTVDNAWIGRKVEGMREAVERGDTILRAAVATGVFTPVVLQMIAVGEETGAVDELMDEIATLYTSDVQYELKTLSQQIEPILIGFLGVMVLVLALGVFLPMWDLGRVSLKK</sequence>
<dbReference type="Pfam" id="PF00482">
    <property type="entry name" value="T2SSF"/>
    <property type="match status" value="2"/>
</dbReference>
<comment type="caution">
    <text evidence="10">The sequence shown here is derived from an EMBL/GenBank/DDBJ whole genome shotgun (WGS) entry which is preliminary data.</text>
</comment>
<dbReference type="EMBL" id="JBBUTH010000001">
    <property type="protein sequence ID" value="MEK8049204.1"/>
    <property type="molecule type" value="Genomic_DNA"/>
</dbReference>
<feature type="domain" description="Type II secretion system protein GspF" evidence="9">
    <location>
        <begin position="284"/>
        <end position="406"/>
    </location>
</feature>
<dbReference type="RefSeq" id="WP_341408875.1">
    <property type="nucleotide sequence ID" value="NZ_JBBUTH010000001.1"/>
</dbReference>
<evidence type="ECO:0000256" key="7">
    <source>
        <dbReference type="SAM" id="MobiDB-lite"/>
    </source>
</evidence>
<feature type="transmembrane region" description="Helical" evidence="8">
    <location>
        <begin position="234"/>
        <end position="254"/>
    </location>
</feature>
<keyword evidence="5 8" id="KW-1133">Transmembrane helix</keyword>
<feature type="transmembrane region" description="Helical" evidence="8">
    <location>
        <begin position="331"/>
        <end position="352"/>
    </location>
</feature>
<evidence type="ECO:0000256" key="4">
    <source>
        <dbReference type="ARBA" id="ARBA00022692"/>
    </source>
</evidence>
<dbReference type="Proteomes" id="UP001365405">
    <property type="component" value="Unassembled WGS sequence"/>
</dbReference>
<organism evidence="10 11">
    <name type="scientific">Pseudaquabacterium inlustre</name>
    <dbReference type="NCBI Taxonomy" id="2984192"/>
    <lineage>
        <taxon>Bacteria</taxon>
        <taxon>Pseudomonadati</taxon>
        <taxon>Pseudomonadota</taxon>
        <taxon>Betaproteobacteria</taxon>
        <taxon>Burkholderiales</taxon>
        <taxon>Sphaerotilaceae</taxon>
        <taxon>Pseudaquabacterium</taxon>
    </lineage>
</organism>
<gene>
    <name evidence="10" type="ORF">AACH10_03030</name>
</gene>
<evidence type="ECO:0000256" key="2">
    <source>
        <dbReference type="ARBA" id="ARBA00005745"/>
    </source>
</evidence>
<feature type="transmembrane region" description="Helical" evidence="8">
    <location>
        <begin position="387"/>
        <end position="408"/>
    </location>
</feature>
<reference evidence="10 11" key="1">
    <citation type="submission" date="2024-04" db="EMBL/GenBank/DDBJ databases">
        <title>Novel species of the genus Ideonella isolated from streams.</title>
        <authorList>
            <person name="Lu H."/>
        </authorList>
    </citation>
    <scope>NUCLEOTIDE SEQUENCE [LARGE SCALE GENOMIC DNA]</scope>
    <source>
        <strain evidence="10 11">DXS22W</strain>
    </source>
</reference>
<keyword evidence="3" id="KW-1003">Cell membrane</keyword>
<dbReference type="Gene3D" id="1.20.81.30">
    <property type="entry name" value="Type II secretion system (T2SS), domain F"/>
    <property type="match status" value="2"/>
</dbReference>
<dbReference type="InterPro" id="IPR042094">
    <property type="entry name" value="T2SS_GspF_sf"/>
</dbReference>
<evidence type="ECO:0000256" key="8">
    <source>
        <dbReference type="SAM" id="Phobius"/>
    </source>
</evidence>
<keyword evidence="6 8" id="KW-0472">Membrane</keyword>
<dbReference type="InterPro" id="IPR003004">
    <property type="entry name" value="GspF/PilC"/>
</dbReference>
<evidence type="ECO:0000256" key="5">
    <source>
        <dbReference type="ARBA" id="ARBA00022989"/>
    </source>
</evidence>
<feature type="transmembrane region" description="Helical" evidence="8">
    <location>
        <begin position="183"/>
        <end position="207"/>
    </location>
</feature>